<keyword evidence="4" id="KW-1185">Reference proteome</keyword>
<dbReference type="RefSeq" id="WP_109350937.1">
    <property type="nucleotide sequence ID" value="NZ_BJUE01000110.1"/>
</dbReference>
<organism evidence="1 3">
    <name type="scientific">Kurthia zopfii</name>
    <dbReference type="NCBI Taxonomy" id="1650"/>
    <lineage>
        <taxon>Bacteria</taxon>
        <taxon>Bacillati</taxon>
        <taxon>Bacillota</taxon>
        <taxon>Bacilli</taxon>
        <taxon>Bacillales</taxon>
        <taxon>Caryophanaceae</taxon>
        <taxon>Kurthia</taxon>
    </lineage>
</organism>
<protein>
    <submittedName>
        <fullName evidence="1">Uncharacterized protein</fullName>
    </submittedName>
</protein>
<dbReference type="AlphaFoldDB" id="A0A2U3A9A5"/>
<dbReference type="Proteomes" id="UP000254330">
    <property type="component" value="Unassembled WGS sequence"/>
</dbReference>
<dbReference type="Proteomes" id="UP000294641">
    <property type="component" value="Unassembled WGS sequence"/>
</dbReference>
<proteinExistence type="predicted"/>
<dbReference type="OrthoDB" id="2456461at2"/>
<name>A0A2U3A9A5_9BACL</name>
<evidence type="ECO:0000313" key="4">
    <source>
        <dbReference type="Proteomes" id="UP000294641"/>
    </source>
</evidence>
<sequence>MVDQEQKNHPAKITYHYPIIDLEKKTVKGIVTIDHRPYLSASVDLSKGMIHVEKNASESDEQHFNDHEMIEEIKEMAEFIIVNHVEGYGQSTLN</sequence>
<dbReference type="EMBL" id="UGNP01000001">
    <property type="protein sequence ID" value="STX10356.1"/>
    <property type="molecule type" value="Genomic_DNA"/>
</dbReference>
<evidence type="ECO:0000313" key="1">
    <source>
        <dbReference type="EMBL" id="STX10356.1"/>
    </source>
</evidence>
<dbReference type="EMBL" id="SNZG01000078">
    <property type="protein sequence ID" value="TDR31311.1"/>
    <property type="molecule type" value="Genomic_DNA"/>
</dbReference>
<reference evidence="2 4" key="2">
    <citation type="submission" date="2019-03" db="EMBL/GenBank/DDBJ databases">
        <title>Genomic Encyclopedia of Type Strains, Phase IV (KMG-IV): sequencing the most valuable type-strain genomes for metagenomic binning, comparative biology and taxonomic classification.</title>
        <authorList>
            <person name="Goeker M."/>
        </authorList>
    </citation>
    <scope>NUCLEOTIDE SEQUENCE [LARGE SCALE GENOMIC DNA]</scope>
    <source>
        <strain evidence="2 4">DSM 20580</strain>
    </source>
</reference>
<evidence type="ECO:0000313" key="3">
    <source>
        <dbReference type="Proteomes" id="UP000254330"/>
    </source>
</evidence>
<reference evidence="1 3" key="1">
    <citation type="submission" date="2018-06" db="EMBL/GenBank/DDBJ databases">
        <authorList>
            <consortium name="Pathogen Informatics"/>
            <person name="Doyle S."/>
        </authorList>
    </citation>
    <scope>NUCLEOTIDE SEQUENCE [LARGE SCALE GENOMIC DNA]</scope>
    <source>
        <strain evidence="1 3">NCTC10597</strain>
    </source>
</reference>
<evidence type="ECO:0000313" key="2">
    <source>
        <dbReference type="EMBL" id="TDR31311.1"/>
    </source>
</evidence>
<gene>
    <name evidence="2" type="ORF">DFR61_1784</name>
    <name evidence="1" type="ORF">NCTC10597_02077</name>
</gene>
<comment type="caution">
    <text evidence="1">The sequence shown here is derived from an EMBL/GenBank/DDBJ whole genome shotgun (WGS) entry which is preliminary data.</text>
</comment>
<accession>A0A2U3A9A5</accession>